<dbReference type="OrthoDB" id="9802264at2"/>
<accession>A0A5C8ZWT6</accession>
<dbReference type="InterPro" id="IPR008995">
    <property type="entry name" value="Mo/tungstate-bd_C_term_dom"/>
</dbReference>
<sequence>MSALDLALRCAGADGFALDITERLSLTGVTAVFGASGSGKTTLLECVAGLRAPEPGSRIAFDDETWVDTGHSLPPWRRGIGYVFQDARLFPHLDVRGNLTYGQRRKVSAKGPTLAQVCAWLGLQDLLHRAPDTLSAGQRQRVSMGRALLAAPRLLLLDEPLANLDGDSRRQCLAALRHAIAASRIPALYVSHDAEEVSHLADRLLILAAGRVTEHGSMLDLSSRIDSALAKDEQAAAIVHCQLAAHDSPFGLSELHCEGNSLWVNHLPGEIGSLHRLRIPARDVSLCRELPRDTSILNILPVQLDEIEPGDAPRLLVRLRAGEQFLLARITRKSATALQLKVGDKLFAQIKSTALLTETAEPA</sequence>
<dbReference type="PROSITE" id="PS50893">
    <property type="entry name" value="ABC_TRANSPORTER_2"/>
    <property type="match status" value="1"/>
</dbReference>
<dbReference type="InterPro" id="IPR050334">
    <property type="entry name" value="Molybdenum_import_ModC"/>
</dbReference>
<evidence type="ECO:0000256" key="5">
    <source>
        <dbReference type="ARBA" id="ARBA00022741"/>
    </source>
</evidence>
<dbReference type="RefSeq" id="WP_148063601.1">
    <property type="nucleotide sequence ID" value="NZ_VRYZ01000003.1"/>
</dbReference>
<protein>
    <submittedName>
        <fullName evidence="12">Molybdenum ABC transporter ATP-binding protein</fullName>
    </submittedName>
</protein>
<dbReference type="AlphaFoldDB" id="A0A5C8ZWT6"/>
<dbReference type="PROSITE" id="PS00211">
    <property type="entry name" value="ABC_TRANSPORTER_1"/>
    <property type="match status" value="1"/>
</dbReference>
<keyword evidence="7" id="KW-1278">Translocase</keyword>
<dbReference type="Gene3D" id="2.40.50.100">
    <property type="match status" value="1"/>
</dbReference>
<gene>
    <name evidence="12" type="primary">modC</name>
    <name evidence="12" type="ORF">FVW59_07290</name>
</gene>
<dbReference type="InterPro" id="IPR017871">
    <property type="entry name" value="ABC_transporter-like_CS"/>
</dbReference>
<dbReference type="InterPro" id="IPR003439">
    <property type="entry name" value="ABC_transporter-like_ATP-bd"/>
</dbReference>
<dbReference type="InterPro" id="IPR005116">
    <property type="entry name" value="Transp-assoc_OB_typ1"/>
</dbReference>
<proteinExistence type="predicted"/>
<dbReference type="Gene3D" id="3.40.50.300">
    <property type="entry name" value="P-loop containing nucleotide triphosphate hydrolases"/>
    <property type="match status" value="1"/>
</dbReference>
<dbReference type="PANTHER" id="PTHR43514">
    <property type="entry name" value="ABC TRANSPORTER I FAMILY MEMBER 10"/>
    <property type="match status" value="1"/>
</dbReference>
<evidence type="ECO:0000259" key="10">
    <source>
        <dbReference type="PROSITE" id="PS50893"/>
    </source>
</evidence>
<dbReference type="GO" id="GO:0005524">
    <property type="term" value="F:ATP binding"/>
    <property type="evidence" value="ECO:0007669"/>
    <property type="project" value="UniProtKB-KW"/>
</dbReference>
<evidence type="ECO:0000256" key="7">
    <source>
        <dbReference type="ARBA" id="ARBA00022967"/>
    </source>
</evidence>
<keyword evidence="2" id="KW-1003">Cell membrane</keyword>
<dbReference type="InterPro" id="IPR004606">
    <property type="entry name" value="Mop_domain"/>
</dbReference>
<evidence type="ECO:0000313" key="12">
    <source>
        <dbReference type="EMBL" id="TXS92224.1"/>
    </source>
</evidence>
<dbReference type="SMART" id="SM00382">
    <property type="entry name" value="AAA"/>
    <property type="match status" value="1"/>
</dbReference>
<evidence type="ECO:0000256" key="6">
    <source>
        <dbReference type="ARBA" id="ARBA00022840"/>
    </source>
</evidence>
<keyword evidence="3 9" id="KW-0500">Molybdenum</keyword>
<dbReference type="SUPFAM" id="SSF50331">
    <property type="entry name" value="MOP-like"/>
    <property type="match status" value="1"/>
</dbReference>
<dbReference type="EMBL" id="VRYZ01000003">
    <property type="protein sequence ID" value="TXS92224.1"/>
    <property type="molecule type" value="Genomic_DNA"/>
</dbReference>
<keyword evidence="8" id="KW-0472">Membrane</keyword>
<keyword evidence="5" id="KW-0547">Nucleotide-binding</keyword>
<keyword evidence="13" id="KW-1185">Reference proteome</keyword>
<evidence type="ECO:0000256" key="1">
    <source>
        <dbReference type="ARBA" id="ARBA00022448"/>
    </source>
</evidence>
<dbReference type="GO" id="GO:0015098">
    <property type="term" value="F:molybdate ion transmembrane transporter activity"/>
    <property type="evidence" value="ECO:0007669"/>
    <property type="project" value="InterPro"/>
</dbReference>
<dbReference type="PROSITE" id="PS51866">
    <property type="entry name" value="MOP"/>
    <property type="match status" value="1"/>
</dbReference>
<dbReference type="InterPro" id="IPR003593">
    <property type="entry name" value="AAA+_ATPase"/>
</dbReference>
<dbReference type="InterPro" id="IPR027417">
    <property type="entry name" value="P-loop_NTPase"/>
</dbReference>
<dbReference type="GO" id="GO:0016020">
    <property type="term" value="C:membrane"/>
    <property type="evidence" value="ECO:0007669"/>
    <property type="project" value="InterPro"/>
</dbReference>
<organism evidence="12 13">
    <name type="scientific">Parahaliea aestuarii</name>
    <dbReference type="NCBI Taxonomy" id="1852021"/>
    <lineage>
        <taxon>Bacteria</taxon>
        <taxon>Pseudomonadati</taxon>
        <taxon>Pseudomonadota</taxon>
        <taxon>Gammaproteobacteria</taxon>
        <taxon>Cellvibrionales</taxon>
        <taxon>Halieaceae</taxon>
        <taxon>Parahaliea</taxon>
    </lineage>
</organism>
<keyword evidence="4" id="KW-0997">Cell inner membrane</keyword>
<name>A0A5C8ZWT6_9GAMM</name>
<dbReference type="InterPro" id="IPR011868">
    <property type="entry name" value="ModC_ABC_ATP-bd"/>
</dbReference>
<dbReference type="NCBIfam" id="TIGR02142">
    <property type="entry name" value="modC_ABC"/>
    <property type="match status" value="1"/>
</dbReference>
<reference evidence="12 13" key="1">
    <citation type="submission" date="2019-08" db="EMBL/GenBank/DDBJ databases">
        <title>Parahaliea maris sp. nov., isolated from the surface seawater.</title>
        <authorList>
            <person name="Liu Y."/>
        </authorList>
    </citation>
    <scope>NUCLEOTIDE SEQUENCE [LARGE SCALE GENOMIC DNA]</scope>
    <source>
        <strain evidence="12 13">S2-26</strain>
    </source>
</reference>
<dbReference type="Pfam" id="PF00005">
    <property type="entry name" value="ABC_tran"/>
    <property type="match status" value="1"/>
</dbReference>
<dbReference type="PANTHER" id="PTHR43514:SF4">
    <property type="entry name" value="ABC TRANSPORTER I FAMILY MEMBER 10"/>
    <property type="match status" value="1"/>
</dbReference>
<comment type="caution">
    <text evidence="12">The sequence shown here is derived from an EMBL/GenBank/DDBJ whole genome shotgun (WGS) entry which is preliminary data.</text>
</comment>
<keyword evidence="6 12" id="KW-0067">ATP-binding</keyword>
<dbReference type="SUPFAM" id="SSF52540">
    <property type="entry name" value="P-loop containing nucleoside triphosphate hydrolases"/>
    <property type="match status" value="1"/>
</dbReference>
<evidence type="ECO:0000313" key="13">
    <source>
        <dbReference type="Proteomes" id="UP000321933"/>
    </source>
</evidence>
<evidence type="ECO:0000259" key="11">
    <source>
        <dbReference type="PROSITE" id="PS51866"/>
    </source>
</evidence>
<feature type="domain" description="Mop" evidence="11">
    <location>
        <begin position="293"/>
        <end position="359"/>
    </location>
</feature>
<evidence type="ECO:0000256" key="2">
    <source>
        <dbReference type="ARBA" id="ARBA00022475"/>
    </source>
</evidence>
<evidence type="ECO:0000256" key="3">
    <source>
        <dbReference type="ARBA" id="ARBA00022505"/>
    </source>
</evidence>
<dbReference type="Proteomes" id="UP000321933">
    <property type="component" value="Unassembled WGS sequence"/>
</dbReference>
<feature type="domain" description="ABC transporter" evidence="10">
    <location>
        <begin position="1"/>
        <end position="234"/>
    </location>
</feature>
<dbReference type="GO" id="GO:0140359">
    <property type="term" value="F:ABC-type transporter activity"/>
    <property type="evidence" value="ECO:0007669"/>
    <property type="project" value="InterPro"/>
</dbReference>
<evidence type="ECO:0000256" key="4">
    <source>
        <dbReference type="ARBA" id="ARBA00022519"/>
    </source>
</evidence>
<evidence type="ECO:0000256" key="8">
    <source>
        <dbReference type="ARBA" id="ARBA00023136"/>
    </source>
</evidence>
<evidence type="ECO:0000256" key="9">
    <source>
        <dbReference type="PROSITE-ProRule" id="PRU01213"/>
    </source>
</evidence>
<dbReference type="Pfam" id="PF03459">
    <property type="entry name" value="TOBE"/>
    <property type="match status" value="1"/>
</dbReference>
<dbReference type="GO" id="GO:0016887">
    <property type="term" value="F:ATP hydrolysis activity"/>
    <property type="evidence" value="ECO:0007669"/>
    <property type="project" value="InterPro"/>
</dbReference>
<keyword evidence="1" id="KW-0813">Transport</keyword>